<dbReference type="PANTHER" id="PTHR30069">
    <property type="entry name" value="TONB-DEPENDENT OUTER MEMBRANE RECEPTOR"/>
    <property type="match status" value="1"/>
</dbReference>
<organism evidence="13 14">
    <name type="scientific">Candidatus Tidjanibacter faecipullorum</name>
    <dbReference type="NCBI Taxonomy" id="2838766"/>
    <lineage>
        <taxon>Bacteria</taxon>
        <taxon>Pseudomonadati</taxon>
        <taxon>Bacteroidota</taxon>
        <taxon>Bacteroidia</taxon>
        <taxon>Bacteroidales</taxon>
        <taxon>Rikenellaceae</taxon>
        <taxon>Tidjanibacter</taxon>
    </lineage>
</organism>
<dbReference type="EMBL" id="DXCC01000011">
    <property type="protein sequence ID" value="HIZ15036.1"/>
    <property type="molecule type" value="Genomic_DNA"/>
</dbReference>
<dbReference type="InterPro" id="IPR039426">
    <property type="entry name" value="TonB-dep_rcpt-like"/>
</dbReference>
<evidence type="ECO:0000259" key="11">
    <source>
        <dbReference type="Pfam" id="PF00593"/>
    </source>
</evidence>
<evidence type="ECO:0000256" key="4">
    <source>
        <dbReference type="ARBA" id="ARBA00022692"/>
    </source>
</evidence>
<reference evidence="13" key="2">
    <citation type="submission" date="2021-04" db="EMBL/GenBank/DDBJ databases">
        <authorList>
            <person name="Gilroy R."/>
        </authorList>
    </citation>
    <scope>NUCLEOTIDE SEQUENCE</scope>
    <source>
        <strain evidence="13">ChiHjej11B10-19426</strain>
    </source>
</reference>
<dbReference type="GO" id="GO:0009279">
    <property type="term" value="C:cell outer membrane"/>
    <property type="evidence" value="ECO:0007669"/>
    <property type="project" value="UniProtKB-SubCell"/>
</dbReference>
<protein>
    <submittedName>
        <fullName evidence="13">TonB-dependent receptor</fullName>
    </submittedName>
</protein>
<dbReference type="Gene3D" id="2.170.130.10">
    <property type="entry name" value="TonB-dependent receptor, plug domain"/>
    <property type="match status" value="1"/>
</dbReference>
<evidence type="ECO:0000256" key="5">
    <source>
        <dbReference type="ARBA" id="ARBA00022729"/>
    </source>
</evidence>
<evidence type="ECO:0000256" key="10">
    <source>
        <dbReference type="RuleBase" id="RU003357"/>
    </source>
</evidence>
<dbReference type="GO" id="GO:0044718">
    <property type="term" value="P:siderophore transmembrane transport"/>
    <property type="evidence" value="ECO:0007669"/>
    <property type="project" value="TreeGrafter"/>
</dbReference>
<dbReference type="Pfam" id="PF00593">
    <property type="entry name" value="TonB_dep_Rec_b-barrel"/>
    <property type="match status" value="1"/>
</dbReference>
<dbReference type="Gene3D" id="2.40.170.20">
    <property type="entry name" value="TonB-dependent receptor, beta-barrel domain"/>
    <property type="match status" value="1"/>
</dbReference>
<accession>A0A9D2DDG2</accession>
<dbReference type="Pfam" id="PF07715">
    <property type="entry name" value="Plug"/>
    <property type="match status" value="1"/>
</dbReference>
<comment type="subcellular location">
    <subcellularLocation>
        <location evidence="1">Cell outer membrane</location>
        <topology evidence="1">Multi-pass membrane protein</topology>
    </subcellularLocation>
</comment>
<dbReference type="Proteomes" id="UP000824014">
    <property type="component" value="Unassembled WGS sequence"/>
</dbReference>
<dbReference type="InterPro" id="IPR037066">
    <property type="entry name" value="Plug_dom_sf"/>
</dbReference>
<feature type="domain" description="TonB-dependent receptor plug" evidence="12">
    <location>
        <begin position="70"/>
        <end position="165"/>
    </location>
</feature>
<gene>
    <name evidence="13" type="ORF">H9816_03890</name>
</gene>
<dbReference type="PANTHER" id="PTHR30069:SF29">
    <property type="entry name" value="HEMOGLOBIN AND HEMOGLOBIN-HAPTOGLOBIN-BINDING PROTEIN 1-RELATED"/>
    <property type="match status" value="1"/>
</dbReference>
<evidence type="ECO:0000256" key="9">
    <source>
        <dbReference type="ARBA" id="ARBA00023237"/>
    </source>
</evidence>
<dbReference type="AlphaFoldDB" id="A0A9D2DDG2"/>
<keyword evidence="3" id="KW-1134">Transmembrane beta strand</keyword>
<proteinExistence type="inferred from homology"/>
<evidence type="ECO:0000256" key="1">
    <source>
        <dbReference type="ARBA" id="ARBA00004571"/>
    </source>
</evidence>
<comment type="caution">
    <text evidence="13">The sequence shown here is derived from an EMBL/GenBank/DDBJ whole genome shotgun (WGS) entry which is preliminary data.</text>
</comment>
<reference evidence="13" key="1">
    <citation type="journal article" date="2021" name="PeerJ">
        <title>Extensive microbial diversity within the chicken gut microbiome revealed by metagenomics and culture.</title>
        <authorList>
            <person name="Gilroy R."/>
            <person name="Ravi A."/>
            <person name="Getino M."/>
            <person name="Pursley I."/>
            <person name="Horton D.L."/>
            <person name="Alikhan N.F."/>
            <person name="Baker D."/>
            <person name="Gharbi K."/>
            <person name="Hall N."/>
            <person name="Watson M."/>
            <person name="Adriaenssens E.M."/>
            <person name="Foster-Nyarko E."/>
            <person name="Jarju S."/>
            <person name="Secka A."/>
            <person name="Antonio M."/>
            <person name="Oren A."/>
            <person name="Chaudhuri R.R."/>
            <person name="La Ragione R."/>
            <person name="Hildebrand F."/>
            <person name="Pallen M.J."/>
        </authorList>
    </citation>
    <scope>NUCLEOTIDE SEQUENCE</scope>
    <source>
        <strain evidence="13">ChiHjej11B10-19426</strain>
    </source>
</reference>
<keyword evidence="6 10" id="KW-0798">TonB box</keyword>
<evidence type="ECO:0000256" key="2">
    <source>
        <dbReference type="ARBA" id="ARBA00022448"/>
    </source>
</evidence>
<name>A0A9D2DDG2_9BACT</name>
<evidence type="ECO:0000256" key="6">
    <source>
        <dbReference type="ARBA" id="ARBA00023077"/>
    </source>
</evidence>
<feature type="domain" description="TonB-dependent receptor-like beta-barrel" evidence="11">
    <location>
        <begin position="225"/>
        <end position="623"/>
    </location>
</feature>
<evidence type="ECO:0000259" key="12">
    <source>
        <dbReference type="Pfam" id="PF07715"/>
    </source>
</evidence>
<evidence type="ECO:0000313" key="14">
    <source>
        <dbReference type="Proteomes" id="UP000824014"/>
    </source>
</evidence>
<dbReference type="GO" id="GO:0015344">
    <property type="term" value="F:siderophore uptake transmembrane transporter activity"/>
    <property type="evidence" value="ECO:0007669"/>
    <property type="project" value="TreeGrafter"/>
</dbReference>
<keyword evidence="4" id="KW-0812">Transmembrane</keyword>
<sequence>MGHFTRWTRKPYGAFASLGKVVKIGVLSLTMSIVTHSPKSVAAQPDSLEVARVVELEALNVTAERLNPTRGVTTPTEVYSRDTLSVAPLQTIESVLRINPAVDLRERGAKGMQADISVRGGTYDQTLILLNGIDFTDARTGHQSHSLPVDLDIIGEIDFITGLTGIGAFSGALNFITTPLRPNYLRAELSGGAYGYLYSNISGAFTRNGLSVLAAGSIRRSDGYTHNTDFFNSNLYSRITYQSASVGLIDAQVGYQWRDFGANSFYSTAFPDQFEHTETQLASIRWSRNIGMFTLNANVSYRKNFDRYELYRAGKGAPDGWTPNYHTTDNAGAEISVDYRWRWGTSSIGADYKYNHLYSNVLGELMAAPIPVPGADAVYTREKGRHIINGWLSHRMRLGSTSLAGSFNLSHSEYGTFPSGSLAVSQQLLEGWDVEADLTRSMRLPTYTDLYYTTATHIGNPNLKAEQATTYQLGTHYRYGRFQIGASGFFRQGSNMIDWRLVETPEGQKWQSTQLTRLNTYGVELLATYRGRRILRHVTLSYGWLNSNKDTHDITKYALDFMNHKVALQCGVNIWRGLSAEVTASWYDRKDTADTIYKPYWLLDARLSWTQGAFTFYVEATNLCNTVYYDFVGVIQPPRWISGGVVMTL</sequence>
<dbReference type="InterPro" id="IPR036942">
    <property type="entry name" value="Beta-barrel_TonB_sf"/>
</dbReference>
<evidence type="ECO:0000313" key="13">
    <source>
        <dbReference type="EMBL" id="HIZ15036.1"/>
    </source>
</evidence>
<evidence type="ECO:0000256" key="3">
    <source>
        <dbReference type="ARBA" id="ARBA00022452"/>
    </source>
</evidence>
<keyword evidence="5" id="KW-0732">Signal</keyword>
<evidence type="ECO:0000256" key="8">
    <source>
        <dbReference type="ARBA" id="ARBA00023170"/>
    </source>
</evidence>
<dbReference type="InterPro" id="IPR012910">
    <property type="entry name" value="Plug_dom"/>
</dbReference>
<dbReference type="SUPFAM" id="SSF56935">
    <property type="entry name" value="Porins"/>
    <property type="match status" value="1"/>
</dbReference>
<keyword evidence="2" id="KW-0813">Transport</keyword>
<keyword evidence="8 13" id="KW-0675">Receptor</keyword>
<comment type="similarity">
    <text evidence="10">Belongs to the TonB-dependent receptor family.</text>
</comment>
<keyword evidence="7 10" id="KW-0472">Membrane</keyword>
<evidence type="ECO:0000256" key="7">
    <source>
        <dbReference type="ARBA" id="ARBA00023136"/>
    </source>
</evidence>
<dbReference type="InterPro" id="IPR000531">
    <property type="entry name" value="Beta-barrel_TonB"/>
</dbReference>
<keyword evidence="9" id="KW-0998">Cell outer membrane</keyword>